<comment type="caution">
    <text evidence="1">The sequence shown here is derived from an EMBL/GenBank/DDBJ whole genome shotgun (WGS) entry which is preliminary data.</text>
</comment>
<dbReference type="EMBL" id="JACYXT010000027">
    <property type="protein sequence ID" value="MBD9729525.1"/>
    <property type="molecule type" value="Genomic_DNA"/>
</dbReference>
<dbReference type="AlphaFoldDB" id="A0A927QKR4"/>
<sequence>MQLRRDCSTRRDPRAQVKAPRHWEADFLVDPGEGVFTVALRGLRDVLDAMGIWAMSVPDAKPESAS</sequence>
<reference evidence="1" key="1">
    <citation type="submission" date="2020-09" db="EMBL/GenBank/DDBJ databases">
        <title>Streptomyces canutascabiei sp. nov., which causes potato common scab and is distributed across the world.</title>
        <authorList>
            <person name="Nguyen H.P."/>
            <person name="Weisberg A.J."/>
            <person name="Chang J.H."/>
            <person name="Clarke C.R."/>
        </authorList>
    </citation>
    <scope>NUCLEOTIDE SEQUENCE</scope>
    <source>
        <strain evidence="1">ID-01-6.2a</strain>
    </source>
</reference>
<dbReference type="GeneID" id="79935895"/>
<gene>
    <name evidence="1" type="ORF">IHE70_41385</name>
</gene>
<accession>A0A927QKR4</accession>
<proteinExistence type="predicted"/>
<name>A0A927QKR4_9ACTN</name>
<evidence type="ECO:0000313" key="2">
    <source>
        <dbReference type="Proteomes" id="UP000661025"/>
    </source>
</evidence>
<protein>
    <submittedName>
        <fullName evidence="1">Uncharacterized protein</fullName>
    </submittedName>
</protein>
<dbReference type="RefSeq" id="WP_192365656.1">
    <property type="nucleotide sequence ID" value="NZ_CP119182.1"/>
</dbReference>
<organism evidence="1 2">
    <name type="scientific">Streptomyces caniscabiei</name>
    <dbReference type="NCBI Taxonomy" id="2746961"/>
    <lineage>
        <taxon>Bacteria</taxon>
        <taxon>Bacillati</taxon>
        <taxon>Actinomycetota</taxon>
        <taxon>Actinomycetes</taxon>
        <taxon>Kitasatosporales</taxon>
        <taxon>Streptomycetaceae</taxon>
        <taxon>Streptomyces</taxon>
    </lineage>
</organism>
<evidence type="ECO:0000313" key="1">
    <source>
        <dbReference type="EMBL" id="MBD9729525.1"/>
    </source>
</evidence>
<dbReference type="Proteomes" id="UP000661025">
    <property type="component" value="Unassembled WGS sequence"/>
</dbReference>